<dbReference type="Gene3D" id="3.30.300.30">
    <property type="match status" value="1"/>
</dbReference>
<dbReference type="FunFam" id="3.40.50.12780:FF:000003">
    <property type="entry name" value="Long-chain-fatty-acid--CoA ligase FadD"/>
    <property type="match status" value="1"/>
</dbReference>
<dbReference type="OrthoDB" id="9803968at2"/>
<dbReference type="GO" id="GO:0046872">
    <property type="term" value="F:metal ion binding"/>
    <property type="evidence" value="ECO:0007669"/>
    <property type="project" value="UniProtKB-KW"/>
</dbReference>
<dbReference type="STRING" id="1685379.AVO45_00420"/>
<accession>A0A0X3UBN2</accession>
<dbReference type="Gene3D" id="3.40.50.12780">
    <property type="entry name" value="N-terminal domain of ligase-like"/>
    <property type="match status" value="1"/>
</dbReference>
<evidence type="ECO:0000256" key="2">
    <source>
        <dbReference type="ARBA" id="ARBA00006432"/>
    </source>
</evidence>
<dbReference type="PROSITE" id="PS00455">
    <property type="entry name" value="AMP_BINDING"/>
    <property type="match status" value="1"/>
</dbReference>
<evidence type="ECO:0000313" key="13">
    <source>
        <dbReference type="Proteomes" id="UP000053791"/>
    </source>
</evidence>
<keyword evidence="6" id="KW-0460">Magnesium</keyword>
<keyword evidence="4" id="KW-0436">Ligase</keyword>
<dbReference type="InterPro" id="IPR020845">
    <property type="entry name" value="AMP-binding_CS"/>
</dbReference>
<dbReference type="RefSeq" id="WP_068343242.1">
    <property type="nucleotide sequence ID" value="NZ_LQBQ01000001.1"/>
</dbReference>
<dbReference type="Pfam" id="PF13193">
    <property type="entry name" value="AMP-binding_C"/>
    <property type="match status" value="1"/>
</dbReference>
<comment type="similarity">
    <text evidence="2">Belongs to the ATP-dependent AMP-binding enzyme family.</text>
</comment>
<dbReference type="SUPFAM" id="SSF56801">
    <property type="entry name" value="Acetyl-CoA synthetase-like"/>
    <property type="match status" value="1"/>
</dbReference>
<comment type="caution">
    <text evidence="12">The sequence shown here is derived from an EMBL/GenBank/DDBJ whole genome shotgun (WGS) entry which is preliminary data.</text>
</comment>
<keyword evidence="5" id="KW-0479">Metal-binding</keyword>
<reference evidence="12 13" key="1">
    <citation type="submission" date="2015-12" db="EMBL/GenBank/DDBJ databases">
        <authorList>
            <person name="Shamseldin A."/>
            <person name="Moawad H."/>
            <person name="Abd El-Rahim W.M."/>
            <person name="Sadowsky M.J."/>
        </authorList>
    </citation>
    <scope>NUCLEOTIDE SEQUENCE [LARGE SCALE GENOMIC DNA]</scope>
    <source>
        <strain evidence="12 13">ZGT118</strain>
    </source>
</reference>
<dbReference type="InterPro" id="IPR025110">
    <property type="entry name" value="AMP-bd_C"/>
</dbReference>
<evidence type="ECO:0000256" key="7">
    <source>
        <dbReference type="ARBA" id="ARBA00051915"/>
    </source>
</evidence>
<evidence type="ECO:0000313" key="12">
    <source>
        <dbReference type="EMBL" id="KUJ85497.1"/>
    </source>
</evidence>
<evidence type="ECO:0000259" key="10">
    <source>
        <dbReference type="Pfam" id="PF00501"/>
    </source>
</evidence>
<dbReference type="InterPro" id="IPR000873">
    <property type="entry name" value="AMP-dep_synth/lig_dom"/>
</dbReference>
<evidence type="ECO:0000256" key="1">
    <source>
        <dbReference type="ARBA" id="ARBA00001946"/>
    </source>
</evidence>
<keyword evidence="13" id="KW-1185">Reference proteome</keyword>
<gene>
    <name evidence="12" type="ORF">AVO45_00420</name>
</gene>
<dbReference type="InterPro" id="IPR042099">
    <property type="entry name" value="ANL_N_sf"/>
</dbReference>
<evidence type="ECO:0000256" key="9">
    <source>
        <dbReference type="ARBA" id="ARBA00067668"/>
    </source>
</evidence>
<feature type="domain" description="AMP-dependent synthetase/ligase" evidence="10">
    <location>
        <begin position="32"/>
        <end position="423"/>
    </location>
</feature>
<dbReference type="GO" id="GO:0006631">
    <property type="term" value="P:fatty acid metabolic process"/>
    <property type="evidence" value="ECO:0007669"/>
    <property type="project" value="TreeGrafter"/>
</dbReference>
<sequence>MPASVTPQETRASYAHGASATPLMGLTIGAVFERTVSTFSDNDALVVPYQGVRWNYAELGHHVDEAAAGLVSLGLEPGDRIGIWAPNMAEWVVLQFASAKAGLILVNINPAYRLSELEYALNQVEAKALVLLPRFKSSNYAEMLTELMPELSEGSPPGQLKAKRVPSLKWVITLADQALHGAITYKDVLARADDRTRQTVRELAEVLQFDDPINIQFTSGTTGKPKAATLTHHNIVNNAYFTGVQMRLTHRDRMCIPVPMYHCFGMVLGTLCCVAHGATMVFASAGFDAEAAMAVTEAERCTVFHGVPTMFIAALDTPGFADRDLSHLRTGIIAGAPCPVELMKRIMDEMHMTEITIAYGMTETGPVSTQTSVDDPVYRRVETVGRVLPHTEIKIVDTEGRITPRGVAGELLTRGYCVMLRYWNDPEKTATAIDEARWIASGDIAMMDDEGYVQIVGRIKDMLIRGGENIFPREIEDFLYTHPAIEQVEVIGAPDEKYGEEVCAWIKLREGHSVTEEAIRDFCRGKIAHFKIPRYIRFVDEFPLTATGKVQKFVMREIMARELKKKAH</sequence>
<evidence type="ECO:0000256" key="8">
    <source>
        <dbReference type="ARBA" id="ARBA00066616"/>
    </source>
</evidence>
<dbReference type="FunFam" id="3.30.300.30:FF:000008">
    <property type="entry name" value="2,3-dihydroxybenzoate-AMP ligase"/>
    <property type="match status" value="1"/>
</dbReference>
<dbReference type="InterPro" id="IPR045851">
    <property type="entry name" value="AMP-bd_C_sf"/>
</dbReference>
<evidence type="ECO:0000256" key="3">
    <source>
        <dbReference type="ARBA" id="ARBA00011738"/>
    </source>
</evidence>
<dbReference type="AlphaFoldDB" id="A0A0X3UBN2"/>
<proteinExistence type="inferred from homology"/>
<dbReference type="CDD" id="cd05917">
    <property type="entry name" value="FACL_like_2"/>
    <property type="match status" value="1"/>
</dbReference>
<dbReference type="EC" id="6.2.1.44" evidence="8"/>
<name>A0A0X3UBN2_9RHOB</name>
<evidence type="ECO:0000256" key="4">
    <source>
        <dbReference type="ARBA" id="ARBA00022598"/>
    </source>
</evidence>
<dbReference type="GO" id="GO:0031956">
    <property type="term" value="F:medium-chain fatty acid-CoA ligase activity"/>
    <property type="evidence" value="ECO:0007669"/>
    <property type="project" value="TreeGrafter"/>
</dbReference>
<dbReference type="Pfam" id="PF00501">
    <property type="entry name" value="AMP-binding"/>
    <property type="match status" value="1"/>
</dbReference>
<protein>
    <recommendedName>
        <fullName evidence="9">3-methylmercaptopropionyl-CoA ligase</fullName>
        <ecNumber evidence="8">6.2.1.44</ecNumber>
    </recommendedName>
</protein>
<dbReference type="Proteomes" id="UP000053791">
    <property type="component" value="Unassembled WGS sequence"/>
</dbReference>
<feature type="domain" description="AMP-binding enzyme C-terminal" evidence="11">
    <location>
        <begin position="474"/>
        <end position="549"/>
    </location>
</feature>
<evidence type="ECO:0000256" key="6">
    <source>
        <dbReference type="ARBA" id="ARBA00022842"/>
    </source>
</evidence>
<dbReference type="PANTHER" id="PTHR43201">
    <property type="entry name" value="ACYL-COA SYNTHETASE"/>
    <property type="match status" value="1"/>
</dbReference>
<dbReference type="PANTHER" id="PTHR43201:SF5">
    <property type="entry name" value="MEDIUM-CHAIN ACYL-COA LIGASE ACSF2, MITOCHONDRIAL"/>
    <property type="match status" value="1"/>
</dbReference>
<comment type="cofactor">
    <cofactor evidence="1">
        <name>Mg(2+)</name>
        <dbReference type="ChEBI" id="CHEBI:18420"/>
    </cofactor>
</comment>
<evidence type="ECO:0000256" key="5">
    <source>
        <dbReference type="ARBA" id="ARBA00022723"/>
    </source>
</evidence>
<evidence type="ECO:0000259" key="11">
    <source>
        <dbReference type="Pfam" id="PF13193"/>
    </source>
</evidence>
<dbReference type="EMBL" id="LQBQ01000001">
    <property type="protein sequence ID" value="KUJ85497.1"/>
    <property type="molecule type" value="Genomic_DNA"/>
</dbReference>
<organism evidence="12 13">
    <name type="scientific">Ruegeria marisrubri</name>
    <dbReference type="NCBI Taxonomy" id="1685379"/>
    <lineage>
        <taxon>Bacteria</taxon>
        <taxon>Pseudomonadati</taxon>
        <taxon>Pseudomonadota</taxon>
        <taxon>Alphaproteobacteria</taxon>
        <taxon>Rhodobacterales</taxon>
        <taxon>Roseobacteraceae</taxon>
        <taxon>Ruegeria</taxon>
    </lineage>
</organism>
<comment type="catalytic activity">
    <reaction evidence="7">
        <text>3-(methylsulfanyl)propanoate + ATP + CoA = 3-(methylsulfanyl)propanoyl-CoA + AMP + diphosphate</text>
        <dbReference type="Rhea" id="RHEA:43052"/>
        <dbReference type="ChEBI" id="CHEBI:30616"/>
        <dbReference type="ChEBI" id="CHEBI:33019"/>
        <dbReference type="ChEBI" id="CHEBI:49016"/>
        <dbReference type="ChEBI" id="CHEBI:57287"/>
        <dbReference type="ChEBI" id="CHEBI:82815"/>
        <dbReference type="ChEBI" id="CHEBI:456215"/>
        <dbReference type="EC" id="6.2.1.44"/>
    </reaction>
    <physiologicalReaction direction="left-to-right" evidence="7">
        <dbReference type="Rhea" id="RHEA:43053"/>
    </physiologicalReaction>
</comment>
<dbReference type="NCBIfam" id="NF009233">
    <property type="entry name" value="PRK12583.1"/>
    <property type="match status" value="1"/>
</dbReference>
<comment type="subunit">
    <text evidence="3">Homodimer.</text>
</comment>